<keyword evidence="9" id="KW-0862">Zinc</keyword>
<dbReference type="SUPFAM" id="SSF54211">
    <property type="entry name" value="Ribosomal protein S5 domain 2-like"/>
    <property type="match status" value="2"/>
</dbReference>
<comment type="pathway">
    <text evidence="3">Glycolipid biosynthesis; lipid IV(A) biosynthesis; lipid IV(A) from (3R)-3-hydroxytetradecanoyl-[acyl-carrier-protein] and UDP-N-acetyl-alpha-D-glucosamine: step 2/6.</text>
</comment>
<accession>A0A2W5KSI2</accession>
<keyword evidence="8" id="KW-0378">Hydrolase</keyword>
<evidence type="ECO:0000313" key="13">
    <source>
        <dbReference type="Proteomes" id="UP000249577"/>
    </source>
</evidence>
<dbReference type="PANTHER" id="PTHR33694">
    <property type="entry name" value="UDP-3-O-ACYL-N-ACETYLGLUCOSAMINE DEACETYLASE 1, MITOCHONDRIAL-RELATED"/>
    <property type="match status" value="1"/>
</dbReference>
<protein>
    <recommendedName>
        <fullName evidence="4">UDP-3-O-acyl-N-acetylglucosamine deacetylase</fullName>
        <ecNumber evidence="4">3.5.1.108</ecNumber>
    </recommendedName>
</protein>
<keyword evidence="7" id="KW-0479">Metal-binding</keyword>
<evidence type="ECO:0000256" key="9">
    <source>
        <dbReference type="ARBA" id="ARBA00022833"/>
    </source>
</evidence>
<dbReference type="GO" id="GO:0103117">
    <property type="term" value="F:UDP-3-O-acyl-N-acetylglucosamine deacetylase activity"/>
    <property type="evidence" value="ECO:0007669"/>
    <property type="project" value="UniProtKB-EC"/>
</dbReference>
<evidence type="ECO:0000256" key="8">
    <source>
        <dbReference type="ARBA" id="ARBA00022801"/>
    </source>
</evidence>
<dbReference type="Proteomes" id="UP000249577">
    <property type="component" value="Unassembled WGS sequence"/>
</dbReference>
<keyword evidence="12" id="KW-0012">Acyltransferase</keyword>
<organism evidence="12 13">
    <name type="scientific">Ancylobacter novellus</name>
    <name type="common">Thiobacillus novellus</name>
    <dbReference type="NCBI Taxonomy" id="921"/>
    <lineage>
        <taxon>Bacteria</taxon>
        <taxon>Pseudomonadati</taxon>
        <taxon>Pseudomonadota</taxon>
        <taxon>Alphaproteobacteria</taxon>
        <taxon>Hyphomicrobiales</taxon>
        <taxon>Xanthobacteraceae</taxon>
        <taxon>Ancylobacter</taxon>
    </lineage>
</organism>
<proteinExistence type="predicted"/>
<evidence type="ECO:0000256" key="3">
    <source>
        <dbReference type="ARBA" id="ARBA00005002"/>
    </source>
</evidence>
<dbReference type="Pfam" id="PF03331">
    <property type="entry name" value="LpxC"/>
    <property type="match status" value="1"/>
</dbReference>
<evidence type="ECO:0000256" key="10">
    <source>
        <dbReference type="ARBA" id="ARBA00023098"/>
    </source>
</evidence>
<dbReference type="GO" id="GO:0009245">
    <property type="term" value="P:lipid A biosynthetic process"/>
    <property type="evidence" value="ECO:0007669"/>
    <property type="project" value="UniProtKB-KW"/>
</dbReference>
<dbReference type="InterPro" id="IPR011334">
    <property type="entry name" value="UDP-acyl_GlcNac_deAcase_C"/>
</dbReference>
<evidence type="ECO:0000256" key="11">
    <source>
        <dbReference type="ARBA" id="ARBA00024535"/>
    </source>
</evidence>
<dbReference type="UniPathway" id="UPA00359">
    <property type="reaction ID" value="UER00478"/>
</dbReference>
<dbReference type="GO" id="GO:0016746">
    <property type="term" value="F:acyltransferase activity"/>
    <property type="evidence" value="ECO:0007669"/>
    <property type="project" value="UniProtKB-KW"/>
</dbReference>
<dbReference type="InterPro" id="IPR004463">
    <property type="entry name" value="UDP-acyl_GlcNac_deAcase"/>
</dbReference>
<keyword evidence="10" id="KW-0443">Lipid metabolism</keyword>
<dbReference type="InterPro" id="IPR020568">
    <property type="entry name" value="Ribosomal_Su5_D2-typ_SF"/>
</dbReference>
<sequence>MADGGMISLPPGPLNEATLGGAFEGEGIGLHTGKVSKVRVLPAPEGHGRVFRRLVKGVAHDVPALWPNRRSRPLCTALQVGDGPLVRTVEHLLAALSAHAVDNALIEIEGEELPIFDGSAEPWCARIREAGRIEQNRARRYLRIVKRVRHHVGPRKQTVEPAPAFELRSSITLSNFGQLRWDGLVDAETFDRELAVSRSFGRMRWAIVGRIAGLFRREPLLRGASSDTIAALVGKSAVGGLRFPDEPVRHRALDVVGDLALAGLPIVGRVVAIRPGHEENYALLEKLMTTPNAWEVVTYGQDGSWLKAEG</sequence>
<reference evidence="12 13" key="1">
    <citation type="submission" date="2017-08" db="EMBL/GenBank/DDBJ databases">
        <title>Infants hospitalized years apart are colonized by the same room-sourced microbial strains.</title>
        <authorList>
            <person name="Brooks B."/>
            <person name="Olm M.R."/>
            <person name="Firek B.A."/>
            <person name="Baker R."/>
            <person name="Thomas B.C."/>
            <person name="Morowitz M.J."/>
            <person name="Banfield J.F."/>
        </authorList>
    </citation>
    <scope>NUCLEOTIDE SEQUENCE [LARGE SCALE GENOMIC DNA]</scope>
    <source>
        <strain evidence="12">S2_005_003_R2_43</strain>
    </source>
</reference>
<comment type="catalytic activity">
    <reaction evidence="11">
        <text>a UDP-3-O-[(3R)-3-hydroxyacyl]-N-acetyl-alpha-D-glucosamine + H2O = a UDP-3-O-[(3R)-3-hydroxyacyl]-alpha-D-glucosamine + acetate</text>
        <dbReference type="Rhea" id="RHEA:67816"/>
        <dbReference type="ChEBI" id="CHEBI:15377"/>
        <dbReference type="ChEBI" id="CHEBI:30089"/>
        <dbReference type="ChEBI" id="CHEBI:137740"/>
        <dbReference type="ChEBI" id="CHEBI:173225"/>
        <dbReference type="EC" id="3.5.1.108"/>
    </reaction>
</comment>
<comment type="cofactor">
    <cofactor evidence="1">
        <name>Zn(2+)</name>
        <dbReference type="ChEBI" id="CHEBI:29105"/>
    </cofactor>
</comment>
<dbReference type="Gene3D" id="3.30.1700.10">
    <property type="entry name" value="lpxc deacetylase, domain 2"/>
    <property type="match status" value="1"/>
</dbReference>
<dbReference type="GO" id="GO:0016020">
    <property type="term" value="C:membrane"/>
    <property type="evidence" value="ECO:0007669"/>
    <property type="project" value="GOC"/>
</dbReference>
<dbReference type="Gene3D" id="3.30.230.20">
    <property type="entry name" value="lpxc deacetylase, domain 1"/>
    <property type="match status" value="1"/>
</dbReference>
<evidence type="ECO:0000256" key="4">
    <source>
        <dbReference type="ARBA" id="ARBA00012745"/>
    </source>
</evidence>
<evidence type="ECO:0000256" key="1">
    <source>
        <dbReference type="ARBA" id="ARBA00001947"/>
    </source>
</evidence>
<comment type="caution">
    <text evidence="12">The sequence shown here is derived from an EMBL/GenBank/DDBJ whole genome shotgun (WGS) entry which is preliminary data.</text>
</comment>
<evidence type="ECO:0000313" key="12">
    <source>
        <dbReference type="EMBL" id="PZQ17785.1"/>
    </source>
</evidence>
<gene>
    <name evidence="12" type="ORF">DI565_03330</name>
</gene>
<dbReference type="PANTHER" id="PTHR33694:SF1">
    <property type="entry name" value="UDP-3-O-ACYL-N-ACETYLGLUCOSAMINE DEACETYLASE 1, MITOCHONDRIAL-RELATED"/>
    <property type="match status" value="1"/>
</dbReference>
<name>A0A2W5KSI2_ANCNO</name>
<dbReference type="GO" id="GO:0046872">
    <property type="term" value="F:metal ion binding"/>
    <property type="evidence" value="ECO:0007669"/>
    <property type="project" value="UniProtKB-KW"/>
</dbReference>
<comment type="function">
    <text evidence="2">Catalyzes the hydrolysis of UDP-3-O-myristoyl-N-acetylglucosamine to form UDP-3-O-myristoylglucosamine and acetate, the committed step in lipid A biosynthesis.</text>
</comment>
<evidence type="ECO:0000256" key="5">
    <source>
        <dbReference type="ARBA" id="ARBA00022516"/>
    </source>
</evidence>
<evidence type="ECO:0000256" key="7">
    <source>
        <dbReference type="ARBA" id="ARBA00022723"/>
    </source>
</evidence>
<dbReference type="InterPro" id="IPR015870">
    <property type="entry name" value="UDP-acyl_N-AcGlcN_deAcase_N"/>
</dbReference>
<keyword evidence="12" id="KW-0808">Transferase</keyword>
<evidence type="ECO:0000256" key="6">
    <source>
        <dbReference type="ARBA" id="ARBA00022556"/>
    </source>
</evidence>
<dbReference type="AlphaFoldDB" id="A0A2W5KSI2"/>
<evidence type="ECO:0000256" key="2">
    <source>
        <dbReference type="ARBA" id="ARBA00002923"/>
    </source>
</evidence>
<dbReference type="EMBL" id="QFPN01000002">
    <property type="protein sequence ID" value="PZQ17785.1"/>
    <property type="molecule type" value="Genomic_DNA"/>
</dbReference>
<keyword evidence="6" id="KW-0441">Lipid A biosynthesis</keyword>
<keyword evidence="5" id="KW-0444">Lipid biosynthesis</keyword>
<dbReference type="EC" id="3.5.1.108" evidence="4"/>